<dbReference type="Proteomes" id="UP001209553">
    <property type="component" value="Unassembled WGS sequence"/>
</dbReference>
<sequence length="223" mass="26165">MEFQLVKSSQEPLFAEALSLYDEKLNISLYEDSKIFKQSLENKYTKDDYIFLVGIENDEVVSLATAHYEATTNSSFLIYLIAKNVPHHDQLMDDTLEEVKSEINKLSNQVHERDVNFIMFEVPKEPEDPDEETQTAIHHRQEFLQNHGFRKQHEIDYVRPSLKNETSSVAKDLYIKPNIELSKDIYGTSVKSNYILKYVFANKIPRTIIYQLLEQMKLRKTTH</sequence>
<dbReference type="EMBL" id="JAOPKZ010000011">
    <property type="protein sequence ID" value="MCU5746528.1"/>
    <property type="molecule type" value="Genomic_DNA"/>
</dbReference>
<protein>
    <submittedName>
        <fullName evidence="1">Uncharacterized protein</fullName>
    </submittedName>
</protein>
<dbReference type="RefSeq" id="WP_262856120.1">
    <property type="nucleotide sequence ID" value="NZ_JAOPKZ010000011.1"/>
</dbReference>
<comment type="caution">
    <text evidence="1">The sequence shown here is derived from an EMBL/GenBank/DDBJ whole genome shotgun (WGS) entry which is preliminary data.</text>
</comment>
<evidence type="ECO:0000313" key="1">
    <source>
        <dbReference type="EMBL" id="MCU5746528.1"/>
    </source>
</evidence>
<keyword evidence="2" id="KW-1185">Reference proteome</keyword>
<name>A0ABT2QRE5_9STAP</name>
<reference evidence="1 2" key="1">
    <citation type="journal article" date="2023" name="Int. J. Syst. Evol. Microbiol.">
        <title>Streptococcus sciuri sp. nov., Staphylococcus marylandisciuri sp. nov. and Staphylococcus americanisciuri sp. nov., isolated from faeces of eastern grey squirrel (Sciurus carolinensis).</title>
        <authorList>
            <person name="Volokhov D.V."/>
            <person name="Zagorodnyaya T.A."/>
            <person name="Furtak V.A."/>
            <person name="Nattanmai G."/>
            <person name="Randall L."/>
            <person name="Jose S."/>
            <person name="Gao Y."/>
            <person name="Eisenberg T."/>
            <person name="Delmonte P."/>
            <person name="Blom J."/>
            <person name="Mitchell K.K."/>
        </authorList>
    </citation>
    <scope>NUCLEOTIDE SEQUENCE [LARGE SCALE GENOMIC DNA]</scope>
    <source>
        <strain evidence="1 2">SQ8-PEA</strain>
    </source>
</reference>
<evidence type="ECO:0000313" key="2">
    <source>
        <dbReference type="Proteomes" id="UP001209553"/>
    </source>
</evidence>
<organism evidence="1 2">
    <name type="scientific">Staphylococcus marylandisciuri</name>
    <dbReference type="NCBI Taxonomy" id="2981529"/>
    <lineage>
        <taxon>Bacteria</taxon>
        <taxon>Bacillati</taxon>
        <taxon>Bacillota</taxon>
        <taxon>Bacilli</taxon>
        <taxon>Bacillales</taxon>
        <taxon>Staphylococcaceae</taxon>
        <taxon>Staphylococcus</taxon>
    </lineage>
</organism>
<gene>
    <name evidence="1" type="ORF">N9R04_07340</name>
</gene>
<proteinExistence type="predicted"/>
<accession>A0ABT2QRE5</accession>